<keyword evidence="1" id="KW-1133">Transmembrane helix</keyword>
<feature type="transmembrane region" description="Helical" evidence="1">
    <location>
        <begin position="12"/>
        <end position="30"/>
    </location>
</feature>
<organism evidence="3 4">
    <name type="scientific">Trinickia violacea</name>
    <dbReference type="NCBI Taxonomy" id="2571746"/>
    <lineage>
        <taxon>Bacteria</taxon>
        <taxon>Pseudomonadati</taxon>
        <taxon>Pseudomonadota</taxon>
        <taxon>Betaproteobacteria</taxon>
        <taxon>Burkholderiales</taxon>
        <taxon>Burkholderiaceae</taxon>
        <taxon>Trinickia</taxon>
    </lineage>
</organism>
<dbReference type="SMART" id="SM01080">
    <property type="entry name" value="CHASE2"/>
    <property type="match status" value="1"/>
</dbReference>
<sequence length="428" mass="47085">MPNVTTRLRDLWRGWTLIAATMVMLTANIARSNFFDRLNLMFCDAFHSYYAPAADPDLLIVAIDDESVKIVGRWPWRRSLQASLLDRITEDHPRAIGIDIIYGEPDDMHPGDDRGLESAIARNGHVVLATVPGEDSSGFAPDTLKPQMTQFSFGIGHVNVEPDVDGIVRTATLYEAYRGKLWPHLAIELLRAGGVNVLQHVPLKSSSGPLLNLPRNCLEPYREPHDASGIDLHDSVRKRCFSVASAHLFFKPGASVIGSLLVLPTWIWLRHQAALAYLTREYDRMQGDTAFLTSGKPRSIPSGDVVTRRINSLQAAVAHMRAQRQFLADGLENLPAATIVLSFEGTVLLANKHAEALAHARGQNDQGPLIGSLSSTAIRRMTGDERAVAFVTSKLQDSLARLPDLQTEPSEFEIATDDGSFLIIRCAA</sequence>
<evidence type="ECO:0000313" key="4">
    <source>
        <dbReference type="Proteomes" id="UP000298656"/>
    </source>
</evidence>
<feature type="domain" description="CHASE2" evidence="2">
    <location>
        <begin position="35"/>
        <end position="343"/>
    </location>
</feature>
<accession>A0A4P8J236</accession>
<evidence type="ECO:0000313" key="3">
    <source>
        <dbReference type="EMBL" id="QCP54455.1"/>
    </source>
</evidence>
<evidence type="ECO:0000259" key="2">
    <source>
        <dbReference type="SMART" id="SM01080"/>
    </source>
</evidence>
<dbReference type="AlphaFoldDB" id="A0A4P8J236"/>
<evidence type="ECO:0000256" key="1">
    <source>
        <dbReference type="SAM" id="Phobius"/>
    </source>
</evidence>
<reference evidence="3 4" key="1">
    <citation type="submission" date="2019-05" db="EMBL/GenBank/DDBJ databases">
        <title>Burkholderia sp. DHOD12, isolated from subtropical forest soil.</title>
        <authorList>
            <person name="Gao Z.-H."/>
            <person name="Qiu L.-H."/>
        </authorList>
    </citation>
    <scope>NUCLEOTIDE SEQUENCE [LARGE SCALE GENOMIC DNA]</scope>
    <source>
        <strain evidence="3 4">DHOD12</strain>
    </source>
</reference>
<dbReference type="OrthoDB" id="9806704at2"/>
<keyword evidence="4" id="KW-1185">Reference proteome</keyword>
<dbReference type="RefSeq" id="WP_137337220.1">
    <property type="nucleotide sequence ID" value="NZ_CP040078.1"/>
</dbReference>
<dbReference type="InterPro" id="IPR007890">
    <property type="entry name" value="CHASE2"/>
</dbReference>
<name>A0A4P8J236_9BURK</name>
<dbReference type="Pfam" id="PF05226">
    <property type="entry name" value="CHASE2"/>
    <property type="match status" value="1"/>
</dbReference>
<proteinExistence type="predicted"/>
<dbReference type="EMBL" id="CP040078">
    <property type="protein sequence ID" value="QCP54455.1"/>
    <property type="molecule type" value="Genomic_DNA"/>
</dbReference>
<gene>
    <name evidence="3" type="ORF">FAZ95_36710</name>
</gene>
<keyword evidence="1" id="KW-0472">Membrane</keyword>
<dbReference type="KEGG" id="tvl:FAZ95_36710"/>
<dbReference type="Proteomes" id="UP000298656">
    <property type="component" value="Chromosome 2"/>
</dbReference>
<protein>
    <submittedName>
        <fullName evidence="3">CHASE2 domain-containing protein</fullName>
    </submittedName>
</protein>
<keyword evidence="1" id="KW-0812">Transmembrane</keyword>